<name>A0A1Z5JL64_FISSO</name>
<organism evidence="1 2">
    <name type="scientific">Fistulifera solaris</name>
    <name type="common">Oleaginous diatom</name>
    <dbReference type="NCBI Taxonomy" id="1519565"/>
    <lineage>
        <taxon>Eukaryota</taxon>
        <taxon>Sar</taxon>
        <taxon>Stramenopiles</taxon>
        <taxon>Ochrophyta</taxon>
        <taxon>Bacillariophyta</taxon>
        <taxon>Bacillariophyceae</taxon>
        <taxon>Bacillariophycidae</taxon>
        <taxon>Naviculales</taxon>
        <taxon>Naviculaceae</taxon>
        <taxon>Fistulifera</taxon>
    </lineage>
</organism>
<dbReference type="EMBL" id="BDSP01000080">
    <property type="protein sequence ID" value="GAX14518.1"/>
    <property type="molecule type" value="Genomic_DNA"/>
</dbReference>
<dbReference type="AlphaFoldDB" id="A0A1Z5JL64"/>
<dbReference type="OrthoDB" id="45588at2759"/>
<gene>
    <name evidence="1" type="ORF">FisN_11Hh019</name>
</gene>
<protein>
    <submittedName>
        <fullName evidence="1">Uncharacterized protein</fullName>
    </submittedName>
</protein>
<proteinExistence type="predicted"/>
<reference evidence="1 2" key="1">
    <citation type="journal article" date="2015" name="Plant Cell">
        <title>Oil accumulation by the oleaginous diatom Fistulifera solaris as revealed by the genome and transcriptome.</title>
        <authorList>
            <person name="Tanaka T."/>
            <person name="Maeda Y."/>
            <person name="Veluchamy A."/>
            <person name="Tanaka M."/>
            <person name="Abida H."/>
            <person name="Marechal E."/>
            <person name="Bowler C."/>
            <person name="Muto M."/>
            <person name="Sunaga Y."/>
            <person name="Tanaka M."/>
            <person name="Yoshino T."/>
            <person name="Taniguchi T."/>
            <person name="Fukuda Y."/>
            <person name="Nemoto M."/>
            <person name="Matsumoto M."/>
            <person name="Wong P.S."/>
            <person name="Aburatani S."/>
            <person name="Fujibuchi W."/>
        </authorList>
    </citation>
    <scope>NUCLEOTIDE SEQUENCE [LARGE SCALE GENOMIC DNA]</scope>
    <source>
        <strain evidence="1 2">JPCC DA0580</strain>
    </source>
</reference>
<accession>A0A1Z5JL64</accession>
<evidence type="ECO:0000313" key="2">
    <source>
        <dbReference type="Proteomes" id="UP000198406"/>
    </source>
</evidence>
<comment type="caution">
    <text evidence="1">The sequence shown here is derived from an EMBL/GenBank/DDBJ whole genome shotgun (WGS) entry which is preliminary data.</text>
</comment>
<evidence type="ECO:0000313" key="1">
    <source>
        <dbReference type="EMBL" id="GAX14518.1"/>
    </source>
</evidence>
<dbReference type="Proteomes" id="UP000198406">
    <property type="component" value="Unassembled WGS sequence"/>
</dbReference>
<dbReference type="InParanoid" id="A0A1Z5JL64"/>
<sequence length="433" mass="48206">MNVLHNMKTLELPPILSAALPGIRWPLEMEAPPLHFRSLEEMKQIRSGKLPDLELFRDVPSSLDSLFPLHETEKQTRHFGTISIALILLGHGLTDECHDLITPLSWPDDIHFAHGPSIYGQVSPSARTYASYVHSLVHRKEAFHHGEFGMMGFQNANYWSNAASSPTGASSLPHTDLYRELKSLAEEFADHEPVQMWCSTNLDDTSPVFDARMLHKLCANVLKQNPRDSVMQTFAERAVESEIRVLLTKTLRNAGFVFHDSVILQRQKDNCRVEVSTEANLVDVNIALSASRKVSSAHLNQFRTQGSVILRGILTSPVNESRALAAAAGLACRLLDSPGCRLISDANGSHNRDVVEVSFSFKEQTLDVGNEALYFRDGDVWVSEKNINHPSLTKYSFEAATKESPDLTFLDPLHGARGETPTTVVQWSKGTIF</sequence>
<keyword evidence="2" id="KW-1185">Reference proteome</keyword>